<feature type="transmembrane region" description="Helical" evidence="5">
    <location>
        <begin position="44"/>
        <end position="71"/>
    </location>
</feature>
<gene>
    <name evidence="6" type="ORF">A9200_14690</name>
</gene>
<keyword evidence="3 5" id="KW-1133">Transmembrane helix</keyword>
<dbReference type="GO" id="GO:0016020">
    <property type="term" value="C:membrane"/>
    <property type="evidence" value="ECO:0007669"/>
    <property type="project" value="UniProtKB-SubCell"/>
</dbReference>
<sequence length="120" mass="13262">MDYVISALQVIVSISILNVWLVQNKKPTRWRGGNATTIIEEFHVYGLSTGICYLIGFLKVTLAILLVLSIWHPFLKQPAALGLAALLTGSILMHIKIKDPLIKSLPAALFLVMCLFIAFV</sequence>
<evidence type="ECO:0000256" key="5">
    <source>
        <dbReference type="SAM" id="Phobius"/>
    </source>
</evidence>
<dbReference type="AlphaFoldDB" id="A0A1B7ZCL8"/>
<protein>
    <recommendedName>
        <fullName evidence="8">DoxX-like family protein</fullName>
    </recommendedName>
</protein>
<name>A0A1B7ZCL8_9FLAO</name>
<proteinExistence type="predicted"/>
<evidence type="ECO:0000313" key="6">
    <source>
        <dbReference type="EMBL" id="OBR40834.1"/>
    </source>
</evidence>
<dbReference type="EMBL" id="LZFP01000005">
    <property type="protein sequence ID" value="OBR40834.1"/>
    <property type="molecule type" value="Genomic_DNA"/>
</dbReference>
<feature type="transmembrane region" description="Helical" evidence="5">
    <location>
        <begin position="102"/>
        <end position="119"/>
    </location>
</feature>
<feature type="transmembrane region" description="Helical" evidence="5">
    <location>
        <begin position="77"/>
        <end position="95"/>
    </location>
</feature>
<dbReference type="Proteomes" id="UP000092164">
    <property type="component" value="Unassembled WGS sequence"/>
</dbReference>
<dbReference type="KEGG" id="mart:BTR34_15360"/>
<comment type="caution">
    <text evidence="6">The sequence shown here is derived from an EMBL/GenBank/DDBJ whole genome shotgun (WGS) entry which is preliminary data.</text>
</comment>
<dbReference type="STRING" id="1836467.BTR34_15360"/>
<evidence type="ECO:0000313" key="7">
    <source>
        <dbReference type="Proteomes" id="UP000092164"/>
    </source>
</evidence>
<evidence type="ECO:0000256" key="4">
    <source>
        <dbReference type="ARBA" id="ARBA00023136"/>
    </source>
</evidence>
<evidence type="ECO:0000256" key="2">
    <source>
        <dbReference type="ARBA" id="ARBA00022692"/>
    </source>
</evidence>
<evidence type="ECO:0000256" key="1">
    <source>
        <dbReference type="ARBA" id="ARBA00004141"/>
    </source>
</evidence>
<keyword evidence="2 5" id="KW-0812">Transmembrane</keyword>
<accession>A0A1B7ZCL8</accession>
<comment type="subcellular location">
    <subcellularLocation>
        <location evidence="1">Membrane</location>
        <topology evidence="1">Multi-pass membrane protein</topology>
    </subcellularLocation>
</comment>
<dbReference type="RefSeq" id="WP_068483267.1">
    <property type="nucleotide sequence ID" value="NZ_CP018760.1"/>
</dbReference>
<reference evidence="7" key="1">
    <citation type="submission" date="2016-06" db="EMBL/GenBank/DDBJ databases">
        <authorList>
            <person name="Zhan P."/>
        </authorList>
    </citation>
    <scope>NUCLEOTIDE SEQUENCE [LARGE SCALE GENOMIC DNA]</scope>
    <source>
        <strain evidence="7">T28</strain>
    </source>
</reference>
<organism evidence="6 7">
    <name type="scientific">Maribacter hydrothermalis</name>
    <dbReference type="NCBI Taxonomy" id="1836467"/>
    <lineage>
        <taxon>Bacteria</taxon>
        <taxon>Pseudomonadati</taxon>
        <taxon>Bacteroidota</taxon>
        <taxon>Flavobacteriia</taxon>
        <taxon>Flavobacteriales</taxon>
        <taxon>Flavobacteriaceae</taxon>
        <taxon>Maribacter</taxon>
    </lineage>
</organism>
<dbReference type="OrthoDB" id="1493324at2"/>
<dbReference type="InterPro" id="IPR032808">
    <property type="entry name" value="DoxX"/>
</dbReference>
<keyword evidence="4 5" id="KW-0472">Membrane</keyword>
<keyword evidence="7" id="KW-1185">Reference proteome</keyword>
<feature type="transmembrane region" description="Helical" evidence="5">
    <location>
        <begin position="6"/>
        <end position="23"/>
    </location>
</feature>
<dbReference type="Pfam" id="PF13564">
    <property type="entry name" value="DoxX_2"/>
    <property type="match status" value="1"/>
</dbReference>
<evidence type="ECO:0000256" key="3">
    <source>
        <dbReference type="ARBA" id="ARBA00022989"/>
    </source>
</evidence>
<evidence type="ECO:0008006" key="8">
    <source>
        <dbReference type="Google" id="ProtNLM"/>
    </source>
</evidence>